<name>A0A1L9N5F5_ASPTC</name>
<gene>
    <name evidence="2" type="ORF">ASPTUDRAFT_43504</name>
</gene>
<reference evidence="3" key="1">
    <citation type="journal article" date="2017" name="Genome Biol.">
        <title>Comparative genomics reveals high biological diversity and specific adaptations in the industrially and medically important fungal genus Aspergillus.</title>
        <authorList>
            <person name="de Vries R.P."/>
            <person name="Riley R."/>
            <person name="Wiebenga A."/>
            <person name="Aguilar-Osorio G."/>
            <person name="Amillis S."/>
            <person name="Uchima C.A."/>
            <person name="Anderluh G."/>
            <person name="Asadollahi M."/>
            <person name="Askin M."/>
            <person name="Barry K."/>
            <person name="Battaglia E."/>
            <person name="Bayram O."/>
            <person name="Benocci T."/>
            <person name="Braus-Stromeyer S.A."/>
            <person name="Caldana C."/>
            <person name="Canovas D."/>
            <person name="Cerqueira G.C."/>
            <person name="Chen F."/>
            <person name="Chen W."/>
            <person name="Choi C."/>
            <person name="Clum A."/>
            <person name="Dos Santos R.A."/>
            <person name="Damasio A.R."/>
            <person name="Diallinas G."/>
            <person name="Emri T."/>
            <person name="Fekete E."/>
            <person name="Flipphi M."/>
            <person name="Freyberg S."/>
            <person name="Gallo A."/>
            <person name="Gournas C."/>
            <person name="Habgood R."/>
            <person name="Hainaut M."/>
            <person name="Harispe M.L."/>
            <person name="Henrissat B."/>
            <person name="Hilden K.S."/>
            <person name="Hope R."/>
            <person name="Hossain A."/>
            <person name="Karabika E."/>
            <person name="Karaffa L."/>
            <person name="Karanyi Z."/>
            <person name="Krasevec N."/>
            <person name="Kuo A."/>
            <person name="Kusch H."/>
            <person name="LaButti K."/>
            <person name="Lagendijk E.L."/>
            <person name="Lapidus A."/>
            <person name="Levasseur A."/>
            <person name="Lindquist E."/>
            <person name="Lipzen A."/>
            <person name="Logrieco A.F."/>
            <person name="MacCabe A."/>
            <person name="Maekelae M.R."/>
            <person name="Malavazi I."/>
            <person name="Melin P."/>
            <person name="Meyer V."/>
            <person name="Mielnichuk N."/>
            <person name="Miskei M."/>
            <person name="Molnar A.P."/>
            <person name="Mule G."/>
            <person name="Ngan C.Y."/>
            <person name="Orejas M."/>
            <person name="Orosz E."/>
            <person name="Ouedraogo J.P."/>
            <person name="Overkamp K.M."/>
            <person name="Park H.-S."/>
            <person name="Perrone G."/>
            <person name="Piumi F."/>
            <person name="Punt P.J."/>
            <person name="Ram A.F."/>
            <person name="Ramon A."/>
            <person name="Rauscher S."/>
            <person name="Record E."/>
            <person name="Riano-Pachon D.M."/>
            <person name="Robert V."/>
            <person name="Roehrig J."/>
            <person name="Ruller R."/>
            <person name="Salamov A."/>
            <person name="Salih N.S."/>
            <person name="Samson R.A."/>
            <person name="Sandor E."/>
            <person name="Sanguinetti M."/>
            <person name="Schuetze T."/>
            <person name="Sepcic K."/>
            <person name="Shelest E."/>
            <person name="Sherlock G."/>
            <person name="Sophianopoulou V."/>
            <person name="Squina F.M."/>
            <person name="Sun H."/>
            <person name="Susca A."/>
            <person name="Todd R.B."/>
            <person name="Tsang A."/>
            <person name="Unkles S.E."/>
            <person name="van de Wiele N."/>
            <person name="van Rossen-Uffink D."/>
            <person name="Oliveira J.V."/>
            <person name="Vesth T.C."/>
            <person name="Visser J."/>
            <person name="Yu J.-H."/>
            <person name="Zhou M."/>
            <person name="Andersen M.R."/>
            <person name="Archer D.B."/>
            <person name="Baker S.E."/>
            <person name="Benoit I."/>
            <person name="Brakhage A.A."/>
            <person name="Braus G.H."/>
            <person name="Fischer R."/>
            <person name="Frisvad J.C."/>
            <person name="Goldman G.H."/>
            <person name="Houbraken J."/>
            <person name="Oakley B."/>
            <person name="Pocsi I."/>
            <person name="Scazzocchio C."/>
            <person name="Seiboth B."/>
            <person name="vanKuyk P.A."/>
            <person name="Wortman J."/>
            <person name="Dyer P.S."/>
            <person name="Grigoriev I.V."/>
        </authorList>
    </citation>
    <scope>NUCLEOTIDE SEQUENCE [LARGE SCALE GENOMIC DNA]</scope>
    <source>
        <strain evidence="3">CBS 134.48</strain>
    </source>
</reference>
<evidence type="ECO:0000313" key="3">
    <source>
        <dbReference type="Proteomes" id="UP000184304"/>
    </source>
</evidence>
<feature type="region of interest" description="Disordered" evidence="1">
    <location>
        <begin position="1"/>
        <end position="21"/>
    </location>
</feature>
<accession>A0A1L9N5F5</accession>
<organism evidence="2 3">
    <name type="scientific">Aspergillus tubingensis (strain CBS 134.48)</name>
    <dbReference type="NCBI Taxonomy" id="767770"/>
    <lineage>
        <taxon>Eukaryota</taxon>
        <taxon>Fungi</taxon>
        <taxon>Dikarya</taxon>
        <taxon>Ascomycota</taxon>
        <taxon>Pezizomycotina</taxon>
        <taxon>Eurotiomycetes</taxon>
        <taxon>Eurotiomycetidae</taxon>
        <taxon>Eurotiales</taxon>
        <taxon>Aspergillaceae</taxon>
        <taxon>Aspergillus</taxon>
        <taxon>Aspergillus subgen. Circumdati</taxon>
    </lineage>
</organism>
<feature type="compositionally biased region" description="Basic and acidic residues" evidence="1">
    <location>
        <begin position="12"/>
        <end position="21"/>
    </location>
</feature>
<sequence length="62" mass="7283">MRWYPGNGGKKTPAEATEKPMERNLVLQTADVRENQLEQRMRDPQSNYRDGKISVELRREAH</sequence>
<dbReference type="AlphaFoldDB" id="A0A1L9N5F5"/>
<feature type="region of interest" description="Disordered" evidence="1">
    <location>
        <begin position="37"/>
        <end position="62"/>
    </location>
</feature>
<dbReference type="Proteomes" id="UP000184304">
    <property type="component" value="Unassembled WGS sequence"/>
</dbReference>
<evidence type="ECO:0000313" key="2">
    <source>
        <dbReference type="EMBL" id="OJI84431.1"/>
    </source>
</evidence>
<protein>
    <submittedName>
        <fullName evidence="2">Uncharacterized protein</fullName>
    </submittedName>
</protein>
<proteinExistence type="predicted"/>
<dbReference type="VEuPathDB" id="FungiDB:ASPTUDRAFT_43504"/>
<evidence type="ECO:0000256" key="1">
    <source>
        <dbReference type="SAM" id="MobiDB-lite"/>
    </source>
</evidence>
<keyword evidence="3" id="KW-1185">Reference proteome</keyword>
<dbReference type="EMBL" id="KV878203">
    <property type="protein sequence ID" value="OJI84431.1"/>
    <property type="molecule type" value="Genomic_DNA"/>
</dbReference>